<dbReference type="Proteomes" id="UP001491310">
    <property type="component" value="Unassembled WGS sequence"/>
</dbReference>
<gene>
    <name evidence="1" type="ORF">WJX75_008575</name>
</gene>
<reference evidence="1 2" key="1">
    <citation type="journal article" date="2024" name="Nat. Commun.">
        <title>Phylogenomics reveals the evolutionary origins of lichenization in chlorophyte algae.</title>
        <authorList>
            <person name="Puginier C."/>
            <person name="Libourel C."/>
            <person name="Otte J."/>
            <person name="Skaloud P."/>
            <person name="Haon M."/>
            <person name="Grisel S."/>
            <person name="Petersen M."/>
            <person name="Berrin J.G."/>
            <person name="Delaux P.M."/>
            <person name="Dal Grande F."/>
            <person name="Keller J."/>
        </authorList>
    </citation>
    <scope>NUCLEOTIDE SEQUENCE [LARGE SCALE GENOMIC DNA]</scope>
    <source>
        <strain evidence="1 2">SAG 216-7</strain>
    </source>
</reference>
<name>A0ABR2YWS8_9CHLO</name>
<keyword evidence="2" id="KW-1185">Reference proteome</keyword>
<accession>A0ABR2YWS8</accession>
<evidence type="ECO:0000313" key="2">
    <source>
        <dbReference type="Proteomes" id="UP001491310"/>
    </source>
</evidence>
<evidence type="ECO:0008006" key="3">
    <source>
        <dbReference type="Google" id="ProtNLM"/>
    </source>
</evidence>
<comment type="caution">
    <text evidence="1">The sequence shown here is derived from an EMBL/GenBank/DDBJ whole genome shotgun (WGS) entry which is preliminary data.</text>
</comment>
<organism evidence="1 2">
    <name type="scientific">Coccomyxa subellipsoidea</name>
    <dbReference type="NCBI Taxonomy" id="248742"/>
    <lineage>
        <taxon>Eukaryota</taxon>
        <taxon>Viridiplantae</taxon>
        <taxon>Chlorophyta</taxon>
        <taxon>core chlorophytes</taxon>
        <taxon>Trebouxiophyceae</taxon>
        <taxon>Trebouxiophyceae incertae sedis</taxon>
        <taxon>Coccomyxaceae</taxon>
        <taxon>Coccomyxa</taxon>
    </lineage>
</organism>
<sequence length="68" mass="7135">MLVLSGWTFVSFRKWTLKSASSRGCPLIASLSPSCVSTNVKGESGETLAQHNAFRIGLLAHAGVGEDG</sequence>
<evidence type="ECO:0000313" key="1">
    <source>
        <dbReference type="EMBL" id="KAK9916101.1"/>
    </source>
</evidence>
<dbReference type="EMBL" id="JALJOT010000004">
    <property type="protein sequence ID" value="KAK9916101.1"/>
    <property type="molecule type" value="Genomic_DNA"/>
</dbReference>
<protein>
    <recommendedName>
        <fullName evidence="3">Secreted protein</fullName>
    </recommendedName>
</protein>
<proteinExistence type="predicted"/>